<accession>G0TTY0</accession>
<gene>
    <name evidence="1" type="ORF">TVY486_0400780</name>
</gene>
<dbReference type="AlphaFoldDB" id="G0TTY0"/>
<name>G0TTY0_TRYVY</name>
<sequence>MLIVTRTHGCVCAVIIPKSSYRYCFRHLPTVQVLVLFSRDHLHRVSLLVQPEQCEMKQPSRIPLGSALAHRWRKHFRSEETLPRCVVASLLKQTIAEASLTRCEGRKSILASRNHSLAVWSTLNRHYVNWRNCIALLKAQLAWLRPPQRDFVRCTLKAAPQSWTQLLLLMTYAWHLGDDLLSVSARLMAAETIVQFATLVQIAVSERPQLNGVLPVSSQALMHCYEIGRISPEVALNCCLTLALANPEKVSRLVKERLAFGYSMLYVARGHWSTALSFLSTSRDVRPSAKRLFALHTARLTQWEKAARNLKPMNPQFVVSAITYAPHWLFALRAYEAWRSSEASHALLSRRDFLLAAGWEVSLGLCSSNRVRSYAVLRPILDMIPREHPRRLQLYTDAIQATEKMYPGTLTRRAFRLVRSGCWSEAIGLLSGCRYYDVALPLVPYTQSTALPHQLLAYEEAVHRVKMSAGPFVAFSSQERLAVALHGDWNELKVGDDDARLNSLLLSRITASCRNVRHAECGDVQCFTFQSREVTRAVCRAASRKVRKYFAHVIPPELREHHFGTEKFDVPEPVSSGRYTAFLHNDIVINNEGECNVLCAMVVEHLRVSGNLTEQAFLREIAHCLAAGRVQLPDTLHHELPLAVLQAATHFHRLNASATVRIALKTPSHLLLTCSSALEKSIDALVLTKRWERAIVLLQQARQPYPEASANLAYAAPRAEATKILKALWRCNPQNHWALLLLDLLSGDVRLVVDELRMCFTRMKFGGCSKETYRRRRLFGACCALLQSSQSMCAIVRATNTSLFCALDVDEHGLQRLIDALTWEKALIAISDISENNEVVDELWLLAFCAKPRVPLHAICKVAMLFRYNAVLHSVFVCYLSVEQNDLAAAVKAIARYQALVLAEYGRNSVSMRLLVLLMRNTLQHFDNEIWAKSSLWGLTRHMFNCVVEQLGMADLGRAGRKCIPAALGGDRPFSCLLVFGFLYQKLSRIAQVPIPARVTSRLLQCAAVEANDYRAAFYFFKSLAKPSDRERSLLVFAMRDVEDAMTLLVSSGKFVHSRPDQVILWSDPYLGEKRWCVALELLAQSSLPYDQLASLCSKWTWGEALRALELLRRTQDSSPEAQTCAAILLCSMGVGSAPS</sequence>
<proteinExistence type="predicted"/>
<dbReference type="VEuPathDB" id="TriTrypDB:TvY486_0400780"/>
<dbReference type="EMBL" id="HE573020">
    <property type="protein sequence ID" value="CCC47413.1"/>
    <property type="molecule type" value="Genomic_DNA"/>
</dbReference>
<evidence type="ECO:0000313" key="1">
    <source>
        <dbReference type="EMBL" id="CCC47413.1"/>
    </source>
</evidence>
<organism evidence="1">
    <name type="scientific">Trypanosoma vivax (strain Y486)</name>
    <dbReference type="NCBI Taxonomy" id="1055687"/>
    <lineage>
        <taxon>Eukaryota</taxon>
        <taxon>Discoba</taxon>
        <taxon>Euglenozoa</taxon>
        <taxon>Kinetoplastea</taxon>
        <taxon>Metakinetoplastina</taxon>
        <taxon>Trypanosomatida</taxon>
        <taxon>Trypanosomatidae</taxon>
        <taxon>Trypanosoma</taxon>
        <taxon>Duttonella</taxon>
    </lineage>
</organism>
<reference evidence="1" key="1">
    <citation type="journal article" date="2012" name="Proc. Natl. Acad. Sci. U.S.A.">
        <title>Antigenic diversity is generated by distinct evolutionary mechanisms in African trypanosome species.</title>
        <authorList>
            <person name="Jackson A.P."/>
            <person name="Berry A."/>
            <person name="Aslett M."/>
            <person name="Allison H.C."/>
            <person name="Burton P."/>
            <person name="Vavrova-Anderson J."/>
            <person name="Brown R."/>
            <person name="Browne H."/>
            <person name="Corton N."/>
            <person name="Hauser H."/>
            <person name="Gamble J."/>
            <person name="Gilderthorp R."/>
            <person name="Marcello L."/>
            <person name="McQuillan J."/>
            <person name="Otto T.D."/>
            <person name="Quail M.A."/>
            <person name="Sanders M.J."/>
            <person name="van Tonder A."/>
            <person name="Ginger M.L."/>
            <person name="Field M.C."/>
            <person name="Barry J.D."/>
            <person name="Hertz-Fowler C."/>
            <person name="Berriman M."/>
        </authorList>
    </citation>
    <scope>NUCLEOTIDE SEQUENCE</scope>
    <source>
        <strain evidence="1">Y486</strain>
    </source>
</reference>
<protein>
    <submittedName>
        <fullName evidence="1">Uncharacterized protein</fullName>
    </submittedName>
</protein>